<dbReference type="GO" id="GO:0070131">
    <property type="term" value="P:positive regulation of mitochondrial translation"/>
    <property type="evidence" value="ECO:0007669"/>
    <property type="project" value="TreeGrafter"/>
</dbReference>
<dbReference type="GeneTree" id="ENSGT00390000013337"/>
<dbReference type="InterPro" id="IPR051624">
    <property type="entry name" value="RMD1/Sad1-interacting"/>
</dbReference>
<comment type="similarity">
    <text evidence="1">Belongs to the RMD1/sif2 family.</text>
</comment>
<keyword evidence="4" id="KW-1185">Reference proteome</keyword>
<dbReference type="Pfam" id="PF02582">
    <property type="entry name" value="DUF155"/>
    <property type="match status" value="2"/>
</dbReference>
<dbReference type="InterPro" id="IPR003734">
    <property type="entry name" value="DUF155"/>
</dbReference>
<dbReference type="GO" id="GO:0005739">
    <property type="term" value="C:mitochondrion"/>
    <property type="evidence" value="ECO:0007669"/>
    <property type="project" value="UniProtKB-ARBA"/>
</dbReference>
<gene>
    <name evidence="3" type="primary">RMND1</name>
</gene>
<evidence type="ECO:0000313" key="4">
    <source>
        <dbReference type="Proteomes" id="UP000694392"/>
    </source>
</evidence>
<evidence type="ECO:0000313" key="3">
    <source>
        <dbReference type="Ensembl" id="ENSSPUP00000007837.1"/>
    </source>
</evidence>
<protein>
    <submittedName>
        <fullName evidence="3">Required for meiotic nuclear division 1 homolog</fullName>
    </submittedName>
</protein>
<feature type="domain" description="DUF155" evidence="2">
    <location>
        <begin position="136"/>
        <end position="204"/>
    </location>
</feature>
<dbReference type="Proteomes" id="UP000694392">
    <property type="component" value="Unplaced"/>
</dbReference>
<proteinExistence type="inferred from homology"/>
<dbReference type="AlphaFoldDB" id="A0A8D0GF91"/>
<reference evidence="3" key="2">
    <citation type="submission" date="2025-09" db="UniProtKB">
        <authorList>
            <consortium name="Ensembl"/>
        </authorList>
    </citation>
    <scope>IDENTIFICATION</scope>
</reference>
<organism evidence="3 4">
    <name type="scientific">Sphenodon punctatus</name>
    <name type="common">Tuatara</name>
    <name type="synonym">Hatteria punctata</name>
    <dbReference type="NCBI Taxonomy" id="8508"/>
    <lineage>
        <taxon>Eukaryota</taxon>
        <taxon>Metazoa</taxon>
        <taxon>Chordata</taxon>
        <taxon>Craniata</taxon>
        <taxon>Vertebrata</taxon>
        <taxon>Euteleostomi</taxon>
        <taxon>Lepidosauria</taxon>
        <taxon>Sphenodontia</taxon>
        <taxon>Sphenodontidae</taxon>
        <taxon>Sphenodon</taxon>
    </lineage>
</organism>
<reference evidence="3" key="1">
    <citation type="submission" date="2025-08" db="UniProtKB">
        <authorList>
            <consortium name="Ensembl"/>
        </authorList>
    </citation>
    <scope>IDENTIFICATION</scope>
</reference>
<accession>A0A8D0GF91</accession>
<evidence type="ECO:0000259" key="2">
    <source>
        <dbReference type="Pfam" id="PF02582"/>
    </source>
</evidence>
<dbReference type="OMA" id="EIFVFRD"/>
<name>A0A8D0GF91_SPHPU</name>
<sequence>MQCTAFATADEYHLGNLCHELTLKGYVEITSLPRDAANVLVIGTEKSAKEYDPGMVFFFREGSVAFWNVEERTMKNIMQVLEGHEIQPYEIALVHWENEEINYRRGEGQSKLHRGDILLNLDMSLANDPSLTSLQILKSRRKVKLSHADVMQKIGELFALRHRINLSSDLLMTPDFYWDREHLEQLYDKTCQFLSINRRVKVMNEKLQHCTELTDLMRNHLSEKHALRLEWMIIILITIEVIYFTRL</sequence>
<dbReference type="PANTHER" id="PTHR16255:SF1">
    <property type="entry name" value="REQUIRED FOR MEIOTIC NUCLEAR DIVISION PROTEIN 1 HOMOLOG"/>
    <property type="match status" value="1"/>
</dbReference>
<feature type="domain" description="DUF155" evidence="2">
    <location>
        <begin position="56"/>
        <end position="122"/>
    </location>
</feature>
<dbReference type="Ensembl" id="ENSSPUT00000008349.1">
    <property type="protein sequence ID" value="ENSSPUP00000007837.1"/>
    <property type="gene ID" value="ENSSPUG00000006020.1"/>
</dbReference>
<evidence type="ECO:0000256" key="1">
    <source>
        <dbReference type="ARBA" id="ARBA00008306"/>
    </source>
</evidence>
<dbReference type="PANTHER" id="PTHR16255">
    <property type="entry name" value="REQUIRED FOR MEIOTIC NUCLEAR DIVISION PROTEIN 1 HOMOLOG"/>
    <property type="match status" value="1"/>
</dbReference>